<dbReference type="KEGG" id="kab:B7C62_18080"/>
<sequence length="156" mass="17037">MTVVLDTLARRRTGPAGSPRDPHAYVPAEQWAKLVGLLMRDYPFDSVMAERVLGQAVAYVITAMENKGRRLGMGPGRIVDIGVHSIMLDTKAFFALCEQYNGGEYLHHVPLVEMKGDGSVARTAELLARAGWDVDSPLWAADSSRCTPCRPGEDGH</sequence>
<dbReference type="EMBL" id="CP020563">
    <property type="protein sequence ID" value="ARF73953.1"/>
    <property type="molecule type" value="Genomic_DNA"/>
</dbReference>
<dbReference type="AlphaFoldDB" id="A0ABC8BW26"/>
<protein>
    <submittedName>
        <fullName evidence="1">Uncharacterized protein</fullName>
    </submittedName>
</protein>
<accession>A0ABC8BW26</accession>
<dbReference type="Proteomes" id="UP000192251">
    <property type="component" value="Chromosome"/>
</dbReference>
<evidence type="ECO:0000313" key="2">
    <source>
        <dbReference type="Proteomes" id="UP000192251"/>
    </source>
</evidence>
<name>A0ABC8BW26_9ACTN</name>
<proteinExistence type="predicted"/>
<dbReference type="RefSeq" id="WP_084747828.1">
    <property type="nucleotide sequence ID" value="NZ_CP020563.1"/>
</dbReference>
<evidence type="ECO:0000313" key="1">
    <source>
        <dbReference type="EMBL" id="ARF73953.1"/>
    </source>
</evidence>
<organism evidence="1 2">
    <name type="scientific">Kitasatospora albolonga</name>
    <dbReference type="NCBI Taxonomy" id="68173"/>
    <lineage>
        <taxon>Bacteria</taxon>
        <taxon>Bacillati</taxon>
        <taxon>Actinomycetota</taxon>
        <taxon>Actinomycetes</taxon>
        <taxon>Kitasatosporales</taxon>
        <taxon>Streptomycetaceae</taxon>
        <taxon>Kitasatospora</taxon>
    </lineage>
</organism>
<gene>
    <name evidence="1" type="ORF">B7C62_18080</name>
</gene>
<reference evidence="1 2" key="1">
    <citation type="submission" date="2017-04" db="EMBL/GenBank/DDBJ databases">
        <title>The complete genome sequence of Streptomyces albolongus YIM 101047, the producer of novel bafilomycins and novel odoriferous sesquiterpenoids.</title>
        <authorList>
            <person name="Yin M."/>
            <person name="Jiang Y."/>
        </authorList>
    </citation>
    <scope>NUCLEOTIDE SEQUENCE [LARGE SCALE GENOMIC DNA]</scope>
    <source>
        <strain evidence="1 2">YIM 101047</strain>
    </source>
</reference>
<keyword evidence="2" id="KW-1185">Reference proteome</keyword>